<comment type="caution">
    <text evidence="1">The sequence shown here is derived from an EMBL/GenBank/DDBJ whole genome shotgun (WGS) entry which is preliminary data.</text>
</comment>
<proteinExistence type="predicted"/>
<evidence type="ECO:0000313" key="1">
    <source>
        <dbReference type="EMBL" id="KUM25203.1"/>
    </source>
</evidence>
<evidence type="ECO:0008006" key="3">
    <source>
        <dbReference type="Google" id="ProtNLM"/>
    </source>
</evidence>
<dbReference type="EMBL" id="LPWA01000120">
    <property type="protein sequence ID" value="KUM25203.1"/>
    <property type="molecule type" value="Genomic_DNA"/>
</dbReference>
<organism evidence="1 2">
    <name type="scientific">Rhizobium loti</name>
    <name type="common">Mesorhizobium loti</name>
    <dbReference type="NCBI Taxonomy" id="381"/>
    <lineage>
        <taxon>Bacteria</taxon>
        <taxon>Pseudomonadati</taxon>
        <taxon>Pseudomonadota</taxon>
        <taxon>Alphaproteobacteria</taxon>
        <taxon>Hyphomicrobiales</taxon>
        <taxon>Phyllobacteriaceae</taxon>
        <taxon>Mesorhizobium</taxon>
    </lineage>
</organism>
<dbReference type="OrthoDB" id="8116570at2"/>
<gene>
    <name evidence="1" type="ORF">AU467_04275</name>
</gene>
<dbReference type="Proteomes" id="UP000053176">
    <property type="component" value="Unassembled WGS sequence"/>
</dbReference>
<name>A0A117N2U0_RHILI</name>
<protein>
    <recommendedName>
        <fullName evidence="3">RNA polymerase alpha subunit C-terminal domain-containing protein</fullName>
    </recommendedName>
</protein>
<evidence type="ECO:0000313" key="2">
    <source>
        <dbReference type="Proteomes" id="UP000053176"/>
    </source>
</evidence>
<sequence length="78" mass="9209">MNPHIESEFLPEDHPDRLENSGMSKLFIDRLRFSGFTRLSEFDDMSDAEILRLPNVSRRALRAIREARERLVLPINDR</sequence>
<accession>A0A117N2U0</accession>
<dbReference type="AlphaFoldDB" id="A0A117N2U0"/>
<reference evidence="1 2" key="1">
    <citation type="submission" date="2015-12" db="EMBL/GenBank/DDBJ databases">
        <title>Draft genome sequence of Mesorhizobium sp. UFLA 01-765, a multitolerant efficient symbiont and plant-growth promoting strain isolated from Zn-mining soil using Leucaena leucocephala as a trap plant.</title>
        <authorList>
            <person name="Rangel W.M."/>
            <person name="Thijs S."/>
            <person name="Longatti S.M."/>
            <person name="Moreira F.M."/>
            <person name="Weyens N."/>
            <person name="Vangronsveld J."/>
            <person name="Van Hamme J.D."/>
            <person name="Bottos E.M."/>
            <person name="Rineau F."/>
        </authorList>
    </citation>
    <scope>NUCLEOTIDE SEQUENCE [LARGE SCALE GENOMIC DNA]</scope>
    <source>
        <strain evidence="1 2">UFLA 01-765</strain>
    </source>
</reference>